<dbReference type="InterPro" id="IPR029063">
    <property type="entry name" value="SAM-dependent_MTases_sf"/>
</dbReference>
<evidence type="ECO:0000313" key="2">
    <source>
        <dbReference type="EMBL" id="PZG12509.1"/>
    </source>
</evidence>
<dbReference type="CDD" id="cd02440">
    <property type="entry name" value="AdoMet_MTases"/>
    <property type="match status" value="1"/>
</dbReference>
<accession>A0A2W2E759</accession>
<proteinExistence type="predicted"/>
<protein>
    <submittedName>
        <fullName evidence="2">SAM-dependent methyltransferase</fullName>
    </submittedName>
</protein>
<dbReference type="EMBL" id="POUD01000184">
    <property type="protein sequence ID" value="PZG12509.1"/>
    <property type="molecule type" value="Genomic_DNA"/>
</dbReference>
<keyword evidence="2" id="KW-0489">Methyltransferase</keyword>
<organism evidence="2 3">
    <name type="scientific">Nonomuraea aridisoli</name>
    <dbReference type="NCBI Taxonomy" id="2070368"/>
    <lineage>
        <taxon>Bacteria</taxon>
        <taxon>Bacillati</taxon>
        <taxon>Actinomycetota</taxon>
        <taxon>Actinomycetes</taxon>
        <taxon>Streptosporangiales</taxon>
        <taxon>Streptosporangiaceae</taxon>
        <taxon>Nonomuraea</taxon>
    </lineage>
</organism>
<name>A0A2W2E759_9ACTN</name>
<dbReference type="GO" id="GO:0008757">
    <property type="term" value="F:S-adenosylmethionine-dependent methyltransferase activity"/>
    <property type="evidence" value="ECO:0007669"/>
    <property type="project" value="InterPro"/>
</dbReference>
<gene>
    <name evidence="2" type="ORF">C1J01_32630</name>
</gene>
<dbReference type="PANTHER" id="PTHR43591">
    <property type="entry name" value="METHYLTRANSFERASE"/>
    <property type="match status" value="1"/>
</dbReference>
<dbReference type="SUPFAM" id="SSF53335">
    <property type="entry name" value="S-adenosyl-L-methionine-dependent methyltransferases"/>
    <property type="match status" value="1"/>
</dbReference>
<keyword evidence="2" id="KW-0808">Transferase</keyword>
<dbReference type="Proteomes" id="UP000249304">
    <property type="component" value="Unassembled WGS sequence"/>
</dbReference>
<evidence type="ECO:0000313" key="3">
    <source>
        <dbReference type="Proteomes" id="UP000249304"/>
    </source>
</evidence>
<dbReference type="InterPro" id="IPR013216">
    <property type="entry name" value="Methyltransf_11"/>
</dbReference>
<dbReference type="AlphaFoldDB" id="A0A2W2E759"/>
<sequence>MLARMSPTPSLARLLDAADATPEATALRARTYDLLALPDGAAVVDVGCGAGRAVGELAARGARAIGVDLSAEMIALARSRGPERDLRIGDARALPLADGEVAGYRADKVLHELPDPAEALEEARRVLAPGGRIVLLRQDWDGFLIDSADPVLTRTIVHARADAVTNPWAARRFRNLLLDTGFADVTAEAHTSVLTGDVLLPMLTGLAAGARAAGAISPEQEAAWAAEQRERVRAGRAFLALPMFVAAARRP</sequence>
<keyword evidence="3" id="KW-1185">Reference proteome</keyword>
<evidence type="ECO:0000259" key="1">
    <source>
        <dbReference type="Pfam" id="PF08241"/>
    </source>
</evidence>
<feature type="domain" description="Methyltransferase type 11" evidence="1">
    <location>
        <begin position="44"/>
        <end position="135"/>
    </location>
</feature>
<dbReference type="Gene3D" id="3.40.50.150">
    <property type="entry name" value="Vaccinia Virus protein VP39"/>
    <property type="match status" value="1"/>
</dbReference>
<dbReference type="Pfam" id="PF08241">
    <property type="entry name" value="Methyltransf_11"/>
    <property type="match status" value="1"/>
</dbReference>
<comment type="caution">
    <text evidence="2">The sequence shown here is derived from an EMBL/GenBank/DDBJ whole genome shotgun (WGS) entry which is preliminary data.</text>
</comment>
<dbReference type="GO" id="GO:0032259">
    <property type="term" value="P:methylation"/>
    <property type="evidence" value="ECO:0007669"/>
    <property type="project" value="UniProtKB-KW"/>
</dbReference>
<reference evidence="2 3" key="1">
    <citation type="submission" date="2018-01" db="EMBL/GenBank/DDBJ databases">
        <title>Draft genome sequence of Nonomuraea sp. KC333.</title>
        <authorList>
            <person name="Sahin N."/>
            <person name="Saygin H."/>
            <person name="Ay H."/>
        </authorList>
    </citation>
    <scope>NUCLEOTIDE SEQUENCE [LARGE SCALE GENOMIC DNA]</scope>
    <source>
        <strain evidence="2 3">KC333</strain>
    </source>
</reference>
<dbReference type="OrthoDB" id="3636702at2"/>